<evidence type="ECO:0000256" key="4">
    <source>
        <dbReference type="ARBA" id="ARBA00023163"/>
    </source>
</evidence>
<reference evidence="6 7" key="1">
    <citation type="submission" date="2017-07" db="EMBL/GenBank/DDBJ databases">
        <title>Complete genome sequence of Oryzomicrobium terrae TPP412.</title>
        <authorList>
            <person name="Chiu L.-W."/>
            <person name="Lo K.-J."/>
            <person name="Tsai Y.-M."/>
            <person name="Lin S.-S."/>
            <person name="Kuo C.-H."/>
            <person name="Liu C.-T."/>
        </authorList>
    </citation>
    <scope>NUCLEOTIDE SEQUENCE [LARGE SCALE GENOMIC DNA]</scope>
    <source>
        <strain evidence="6 7">TPP412</strain>
    </source>
</reference>
<keyword evidence="7" id="KW-1185">Reference proteome</keyword>
<dbReference type="InterPro" id="IPR000847">
    <property type="entry name" value="LysR_HTH_N"/>
</dbReference>
<dbReference type="SUPFAM" id="SSF53850">
    <property type="entry name" value="Periplasmic binding protein-like II"/>
    <property type="match status" value="1"/>
</dbReference>
<dbReference type="Proteomes" id="UP000323671">
    <property type="component" value="Chromosome"/>
</dbReference>
<dbReference type="GO" id="GO:0000976">
    <property type="term" value="F:transcription cis-regulatory region binding"/>
    <property type="evidence" value="ECO:0007669"/>
    <property type="project" value="TreeGrafter"/>
</dbReference>
<dbReference type="InterPro" id="IPR011991">
    <property type="entry name" value="ArsR-like_HTH"/>
</dbReference>
<dbReference type="GO" id="GO:0019344">
    <property type="term" value="P:cysteine biosynthetic process"/>
    <property type="evidence" value="ECO:0007669"/>
    <property type="project" value="TreeGrafter"/>
</dbReference>
<dbReference type="InterPro" id="IPR005119">
    <property type="entry name" value="LysR_subst-bd"/>
</dbReference>
<evidence type="ECO:0000256" key="3">
    <source>
        <dbReference type="ARBA" id="ARBA00023125"/>
    </source>
</evidence>
<organism evidence="6 7">
    <name type="scientific">Oryzomicrobium terrae</name>
    <dbReference type="NCBI Taxonomy" id="1735038"/>
    <lineage>
        <taxon>Bacteria</taxon>
        <taxon>Pseudomonadati</taxon>
        <taxon>Pseudomonadota</taxon>
        <taxon>Betaproteobacteria</taxon>
        <taxon>Rhodocyclales</taxon>
        <taxon>Rhodocyclaceae</taxon>
        <taxon>Oryzomicrobium</taxon>
    </lineage>
</organism>
<dbReference type="InterPro" id="IPR037423">
    <property type="entry name" value="CysB_PBP2"/>
</dbReference>
<keyword evidence="4" id="KW-0804">Transcription</keyword>
<dbReference type="NCBIfam" id="NF009327">
    <property type="entry name" value="PRK12684.1"/>
    <property type="match status" value="1"/>
</dbReference>
<dbReference type="RefSeq" id="WP_149425602.1">
    <property type="nucleotide sequence ID" value="NZ_CP022579.1"/>
</dbReference>
<dbReference type="PROSITE" id="PS50931">
    <property type="entry name" value="HTH_LYSR"/>
    <property type="match status" value="1"/>
</dbReference>
<dbReference type="EMBL" id="CP022579">
    <property type="protein sequence ID" value="QEL65329.1"/>
    <property type="molecule type" value="Genomic_DNA"/>
</dbReference>
<evidence type="ECO:0000313" key="6">
    <source>
        <dbReference type="EMBL" id="QEL65329.1"/>
    </source>
</evidence>
<dbReference type="PANTHER" id="PTHR30126">
    <property type="entry name" value="HTH-TYPE TRANSCRIPTIONAL REGULATOR"/>
    <property type="match status" value="1"/>
</dbReference>
<keyword evidence="3" id="KW-0238">DNA-binding</keyword>
<dbReference type="Gene3D" id="1.10.10.10">
    <property type="entry name" value="Winged helix-like DNA-binding domain superfamily/Winged helix DNA-binding domain"/>
    <property type="match status" value="1"/>
</dbReference>
<comment type="similarity">
    <text evidence="1">Belongs to the LysR transcriptional regulatory family.</text>
</comment>
<dbReference type="Pfam" id="PF00126">
    <property type="entry name" value="HTH_1"/>
    <property type="match status" value="1"/>
</dbReference>
<feature type="domain" description="HTH lysR-type" evidence="5">
    <location>
        <begin position="1"/>
        <end position="59"/>
    </location>
</feature>
<name>A0A5C1E9L9_9RHOO</name>
<dbReference type="KEGG" id="otr:OTERR_18530"/>
<dbReference type="InterPro" id="IPR036388">
    <property type="entry name" value="WH-like_DNA-bd_sf"/>
</dbReference>
<dbReference type="PANTHER" id="PTHR30126:SF6">
    <property type="entry name" value="HTH-TYPE TRANSCRIPTIONAL REGULATOR CYSB-RELATED"/>
    <property type="match status" value="1"/>
</dbReference>
<dbReference type="SUPFAM" id="SSF46785">
    <property type="entry name" value="Winged helix' DNA-binding domain"/>
    <property type="match status" value="1"/>
</dbReference>
<dbReference type="AlphaFoldDB" id="A0A5C1E9L9"/>
<evidence type="ECO:0000259" key="5">
    <source>
        <dbReference type="PROSITE" id="PS50931"/>
    </source>
</evidence>
<protein>
    <submittedName>
        <fullName evidence="6">Transcriptional regulator CysB-like protein</fullName>
    </submittedName>
</protein>
<dbReference type="GO" id="GO:0003700">
    <property type="term" value="F:DNA-binding transcription factor activity"/>
    <property type="evidence" value="ECO:0007669"/>
    <property type="project" value="InterPro"/>
</dbReference>
<gene>
    <name evidence="6" type="primary">cysB</name>
    <name evidence="6" type="ORF">OTERR_18530</name>
</gene>
<dbReference type="Pfam" id="PF03466">
    <property type="entry name" value="LysR_substrate"/>
    <property type="match status" value="1"/>
</dbReference>
<dbReference type="NCBIfam" id="NF009326">
    <property type="entry name" value="PRK12681.1"/>
    <property type="match status" value="1"/>
</dbReference>
<dbReference type="CDD" id="cd08413">
    <property type="entry name" value="PBP2_CysB_like"/>
    <property type="match status" value="1"/>
</dbReference>
<evidence type="ECO:0000313" key="7">
    <source>
        <dbReference type="Proteomes" id="UP000323671"/>
    </source>
</evidence>
<dbReference type="PRINTS" id="PR00039">
    <property type="entry name" value="HTHLYSR"/>
</dbReference>
<evidence type="ECO:0000256" key="1">
    <source>
        <dbReference type="ARBA" id="ARBA00009437"/>
    </source>
</evidence>
<accession>A0A5C1E9L9</accession>
<keyword evidence="2" id="KW-0805">Transcription regulation</keyword>
<dbReference type="InterPro" id="IPR036390">
    <property type="entry name" value="WH_DNA-bd_sf"/>
</dbReference>
<evidence type="ECO:0000256" key="2">
    <source>
        <dbReference type="ARBA" id="ARBA00023015"/>
    </source>
</evidence>
<proteinExistence type="inferred from homology"/>
<dbReference type="CDD" id="cd00090">
    <property type="entry name" value="HTH_ARSR"/>
    <property type="match status" value="1"/>
</dbReference>
<dbReference type="Gene3D" id="3.40.190.10">
    <property type="entry name" value="Periplasmic binding protein-like II"/>
    <property type="match status" value="2"/>
</dbReference>
<sequence length="313" mass="34383">MKLQQLRYLVEVARRGLNVSEAAEALYTSQPGVSKQIKLLEDELGIVVFERSGKRLVGITEPGKAVLEISGRILKEADNLKRVGAEYAGGDSGSLTIAATHTQARYALPAVVKRFVDKYPNVRLSLHQGSPTQIAEWVSNGDADIGIATEAMDQYPQLVMLPCYQWSHVVIAPEGHPILAEPALTLQEMARYPLITYDPAFTGRSRINRAFERAGITPNVVLAAIDADVIKTYVGLGLGLGVIAAMAFDAERDVGLRALDASHLFERNTTRIGLKRGTYLRRFEYDFIEYFAPQLTRKAVEMAMAGAGDSYQL</sequence>